<evidence type="ECO:0000256" key="5">
    <source>
        <dbReference type="SAM" id="Phobius"/>
    </source>
</evidence>
<accession>A0ABX1VBY9</accession>
<keyword evidence="5" id="KW-1133">Transmembrane helix</keyword>
<feature type="coiled-coil region" evidence="3">
    <location>
        <begin position="373"/>
        <end position="407"/>
    </location>
</feature>
<sequence length="787" mass="84914">MSRSAEYPLSNGYGSRLPDSRGFGGESFGAGPPAYSTGAQNAPAGPPIGRLLRRKWYLLVLGLAAGLGGGYYHFTKQEPVYRSTAEVTVSYREASLPVENDLNGRPQSPQNVLGDYLHRIQTPPLIQRAVEEHDLADLPRFRGGGSPVGTILGGLSGRQIEGTRVLQLGYVGKSPEETKAVLDAVVATFIDSVKEDEQSVSQEAVELITKANDQVRGELESAEAAYREFQRTSPLTRGEDGSPVNPYAADLLQIDAHEDELRLQLTTLTAEIDAIRKALAEGGRREALAQMAAISRQNESDGESSPAATQLSFEEKHLDLLLELEEARERFGENYPERKRLENRYAAVRKLMAERAGLTGSEESAKSFLDLFVDARQEKAEVLKAQIAMLNEEYASTEKEAEALRDAELTERELRDQLARHAAMHTALVDKISQLDLTKDAERVRVASLVPATLGALTPVELIRSLSMGGVMGLAVAFGLAYLLEQGDRSFKGPEELRAEFGLPLLGHVPVIPAKTLRRTKQTGKLDPSLLTIHRPQSRLAESFHAVRAGLAFAARSGVKVIQVTSGDPGDGKSTLAANLAVSLGRSGKSTVLVDVDLRRPRVAGLFGLPKEGVSVTDVIENPDKLSDAVVESGVPGLSLLPCLRKADHPAELLSSQAFEDFVEVLRHKFDFVVLDSPPVLAVSDPAAIAPSADGVVLVTRLSKRTRRKVQESLDTLDRAGANLLGLVVNAVDSSGEYVREVESGYYGGYGYGYGRTKGSYYSNEKAAPPVLEEPASVSGKAPVNGH</sequence>
<evidence type="ECO:0008006" key="8">
    <source>
        <dbReference type="Google" id="ProtNLM"/>
    </source>
</evidence>
<proteinExistence type="predicted"/>
<dbReference type="InterPro" id="IPR005702">
    <property type="entry name" value="Wzc-like_C"/>
</dbReference>
<keyword evidence="5" id="KW-0812">Transmembrane</keyword>
<dbReference type="Proteomes" id="UP000609651">
    <property type="component" value="Unassembled WGS sequence"/>
</dbReference>
<keyword evidence="5" id="KW-0472">Membrane</keyword>
<dbReference type="CDD" id="cd05387">
    <property type="entry name" value="BY-kinase"/>
    <property type="match status" value="1"/>
</dbReference>
<reference evidence="6 7" key="1">
    <citation type="journal article" date="2020" name="Syst. Appl. Microbiol.">
        <title>Alienimonas chondri sp. nov., a novel planctomycete isolated from the biofilm of the red alga Chondrus crispus.</title>
        <authorList>
            <person name="Vitorino I."/>
            <person name="Albuquerque L."/>
            <person name="Wiegand S."/>
            <person name="Kallscheuer N."/>
            <person name="da Costa M.S."/>
            <person name="Lobo-da-Cunha A."/>
            <person name="Jogler C."/>
            <person name="Lage O.M."/>
        </authorList>
    </citation>
    <scope>NUCLEOTIDE SEQUENCE [LARGE SCALE GENOMIC DNA]</scope>
    <source>
        <strain evidence="6 7">LzC2</strain>
    </source>
</reference>
<organism evidence="6 7">
    <name type="scientific">Alienimonas chondri</name>
    <dbReference type="NCBI Taxonomy" id="2681879"/>
    <lineage>
        <taxon>Bacteria</taxon>
        <taxon>Pseudomonadati</taxon>
        <taxon>Planctomycetota</taxon>
        <taxon>Planctomycetia</taxon>
        <taxon>Planctomycetales</taxon>
        <taxon>Planctomycetaceae</taxon>
        <taxon>Alienimonas</taxon>
    </lineage>
</organism>
<keyword evidence="3" id="KW-0175">Coiled coil</keyword>
<dbReference type="SUPFAM" id="SSF52540">
    <property type="entry name" value="P-loop containing nucleoside triphosphate hydrolases"/>
    <property type="match status" value="1"/>
</dbReference>
<evidence type="ECO:0000256" key="3">
    <source>
        <dbReference type="SAM" id="Coils"/>
    </source>
</evidence>
<feature type="transmembrane region" description="Helical" evidence="5">
    <location>
        <begin position="56"/>
        <end position="74"/>
    </location>
</feature>
<feature type="coiled-coil region" evidence="3">
    <location>
        <begin position="205"/>
        <end position="232"/>
    </location>
</feature>
<protein>
    <recommendedName>
        <fullName evidence="8">Non-specific protein-tyrosine kinase</fullName>
    </recommendedName>
</protein>
<dbReference type="InterPro" id="IPR027417">
    <property type="entry name" value="P-loop_NTPase"/>
</dbReference>
<feature type="region of interest" description="Disordered" evidence="4">
    <location>
        <begin position="1"/>
        <end position="41"/>
    </location>
</feature>
<dbReference type="InterPro" id="IPR033756">
    <property type="entry name" value="YlxH/NBP35"/>
</dbReference>
<dbReference type="PANTHER" id="PTHR32309:SF13">
    <property type="entry name" value="FERRIC ENTEROBACTIN TRANSPORT PROTEIN FEPE"/>
    <property type="match status" value="1"/>
</dbReference>
<dbReference type="PANTHER" id="PTHR32309">
    <property type="entry name" value="TYROSINE-PROTEIN KINASE"/>
    <property type="match status" value="1"/>
</dbReference>
<keyword evidence="1" id="KW-0547">Nucleotide-binding</keyword>
<dbReference type="NCBIfam" id="TIGR01007">
    <property type="entry name" value="eps_fam"/>
    <property type="match status" value="1"/>
</dbReference>
<evidence type="ECO:0000313" key="6">
    <source>
        <dbReference type="EMBL" id="NNJ25440.1"/>
    </source>
</evidence>
<dbReference type="InterPro" id="IPR050445">
    <property type="entry name" value="Bact_polysacc_biosynth/exp"/>
</dbReference>
<gene>
    <name evidence="6" type="ORF">LzC2_15100</name>
</gene>
<dbReference type="EMBL" id="WTPX01000037">
    <property type="protein sequence ID" value="NNJ25440.1"/>
    <property type="molecule type" value="Genomic_DNA"/>
</dbReference>
<keyword evidence="2" id="KW-0067">ATP-binding</keyword>
<keyword evidence="7" id="KW-1185">Reference proteome</keyword>
<dbReference type="Gene3D" id="3.40.50.300">
    <property type="entry name" value="P-loop containing nucleotide triphosphate hydrolases"/>
    <property type="match status" value="1"/>
</dbReference>
<dbReference type="Pfam" id="PF10609">
    <property type="entry name" value="ParA"/>
    <property type="match status" value="1"/>
</dbReference>
<evidence type="ECO:0000256" key="2">
    <source>
        <dbReference type="ARBA" id="ARBA00022840"/>
    </source>
</evidence>
<feature type="region of interest" description="Disordered" evidence="4">
    <location>
        <begin position="768"/>
        <end position="787"/>
    </location>
</feature>
<name>A0ABX1VBY9_9PLAN</name>
<comment type="caution">
    <text evidence="6">The sequence shown here is derived from an EMBL/GenBank/DDBJ whole genome shotgun (WGS) entry which is preliminary data.</text>
</comment>
<evidence type="ECO:0000313" key="7">
    <source>
        <dbReference type="Proteomes" id="UP000609651"/>
    </source>
</evidence>
<evidence type="ECO:0000256" key="4">
    <source>
        <dbReference type="SAM" id="MobiDB-lite"/>
    </source>
</evidence>
<evidence type="ECO:0000256" key="1">
    <source>
        <dbReference type="ARBA" id="ARBA00022741"/>
    </source>
</evidence>